<name>A0ABY4XE54_9SPHN</name>
<dbReference type="EMBL" id="CP084931">
    <property type="protein sequence ID" value="USI75056.1"/>
    <property type="molecule type" value="Genomic_DNA"/>
</dbReference>
<keyword evidence="2" id="KW-1185">Reference proteome</keyword>
<dbReference type="Proteomes" id="UP001056937">
    <property type="component" value="Chromosome 2"/>
</dbReference>
<dbReference type="CDD" id="cd05483">
    <property type="entry name" value="retropepsin_like_bacteria"/>
    <property type="match status" value="1"/>
</dbReference>
<organism evidence="1 2">
    <name type="scientific">Sphingomonas morindae</name>
    <dbReference type="NCBI Taxonomy" id="1541170"/>
    <lineage>
        <taxon>Bacteria</taxon>
        <taxon>Pseudomonadati</taxon>
        <taxon>Pseudomonadota</taxon>
        <taxon>Alphaproteobacteria</taxon>
        <taxon>Sphingomonadales</taxon>
        <taxon>Sphingomonadaceae</taxon>
        <taxon>Sphingomonas</taxon>
    </lineage>
</organism>
<sequence>MARLRSYLNPLGTRTVDLTVRAVTLPWLIDTGANISAVSESAARRMNLAVRDAGYEVVGTTGRTTATRIAVIDRLPLGGITLRNLVALVVPDAALRIRSPRADYQIAAILGYPALAQLGRFSIDPDGSVEIDRAAPPLRSGARLYMNRLTPVAEVEIAGRGGLLSLDTGANRTTLYARYAARFADRAPRWSRKRETALGLGGGQAGEVLVEPDLTIKAGAATITDHDVTIALDGDRTNPVLGNLGQSGLALAGRYTVDFRSMRLLLGAEGAQRNEVDASCRAGGPVRC</sequence>
<evidence type="ECO:0000313" key="1">
    <source>
        <dbReference type="EMBL" id="USI75056.1"/>
    </source>
</evidence>
<dbReference type="Pfam" id="PF13650">
    <property type="entry name" value="Asp_protease_2"/>
    <property type="match status" value="1"/>
</dbReference>
<dbReference type="Gene3D" id="2.40.70.10">
    <property type="entry name" value="Acid Proteases"/>
    <property type="match status" value="2"/>
</dbReference>
<protein>
    <submittedName>
        <fullName evidence="1">Retroviral-like aspartic protease family protein</fullName>
    </submittedName>
</protein>
<gene>
    <name evidence="1" type="ORF">LHA26_17960</name>
</gene>
<proteinExistence type="predicted"/>
<dbReference type="InterPro" id="IPR021109">
    <property type="entry name" value="Peptidase_aspartic_dom_sf"/>
</dbReference>
<dbReference type="InterPro" id="IPR034122">
    <property type="entry name" value="Retropepsin-like_bacterial"/>
</dbReference>
<dbReference type="SUPFAM" id="SSF50630">
    <property type="entry name" value="Acid proteases"/>
    <property type="match status" value="1"/>
</dbReference>
<evidence type="ECO:0000313" key="2">
    <source>
        <dbReference type="Proteomes" id="UP001056937"/>
    </source>
</evidence>
<reference evidence="1" key="1">
    <citation type="journal article" date="2022" name="Toxins">
        <title>Genomic Analysis of Sphingopyxis sp. USTB-05 for Biodegrading Cyanobacterial Hepatotoxins.</title>
        <authorList>
            <person name="Liu C."/>
            <person name="Xu Q."/>
            <person name="Zhao Z."/>
            <person name="Zhang H."/>
            <person name="Liu X."/>
            <person name="Yin C."/>
            <person name="Liu Y."/>
            <person name="Yan H."/>
        </authorList>
    </citation>
    <scope>NUCLEOTIDE SEQUENCE</scope>
    <source>
        <strain evidence="1">NBD5</strain>
    </source>
</reference>
<accession>A0ABY4XE54</accession>